<dbReference type="SUPFAM" id="SSF143011">
    <property type="entry name" value="RelE-like"/>
    <property type="match status" value="1"/>
</dbReference>
<dbReference type="Pfam" id="PF05016">
    <property type="entry name" value="ParE_toxin"/>
    <property type="match status" value="1"/>
</dbReference>
<proteinExistence type="inferred from homology"/>
<name>A0ABT6ZBA7_9MICO</name>
<dbReference type="InterPro" id="IPR035093">
    <property type="entry name" value="RelE/ParE_toxin_dom_sf"/>
</dbReference>
<keyword evidence="2" id="KW-1277">Toxin-antitoxin system</keyword>
<dbReference type="PANTHER" id="PTHR35601:SF1">
    <property type="entry name" value="TOXIN RELE"/>
    <property type="match status" value="1"/>
</dbReference>
<evidence type="ECO:0000256" key="2">
    <source>
        <dbReference type="ARBA" id="ARBA00022649"/>
    </source>
</evidence>
<comment type="similarity">
    <text evidence="1">Belongs to the RelE toxin family.</text>
</comment>
<accession>A0ABT6ZBA7</accession>
<dbReference type="Gene3D" id="3.30.2310.20">
    <property type="entry name" value="RelE-like"/>
    <property type="match status" value="1"/>
</dbReference>
<dbReference type="Proteomes" id="UP001321481">
    <property type="component" value="Unassembled WGS sequence"/>
</dbReference>
<dbReference type="PANTHER" id="PTHR35601">
    <property type="entry name" value="TOXIN RELE"/>
    <property type="match status" value="1"/>
</dbReference>
<reference evidence="3 4" key="1">
    <citation type="submission" date="2023-05" db="EMBL/GenBank/DDBJ databases">
        <title>Microbacterium dauci sp.nov., Isolated from Carrot Rhizosphere Soil.</title>
        <authorList>
            <person name="Xiao Z."/>
            <person name="Zheng J."/>
        </authorList>
    </citation>
    <scope>NUCLEOTIDE SEQUENCE [LARGE SCALE GENOMIC DNA]</scope>
    <source>
        <strain evidence="3 4">LX3-4</strain>
    </source>
</reference>
<evidence type="ECO:0000313" key="3">
    <source>
        <dbReference type="EMBL" id="MDJ1113442.1"/>
    </source>
</evidence>
<gene>
    <name evidence="3" type="ORF">QNI14_03135</name>
</gene>
<organism evidence="3 4">
    <name type="scientific">Microbacterium dauci</name>
    <dbReference type="NCBI Taxonomy" id="3048008"/>
    <lineage>
        <taxon>Bacteria</taxon>
        <taxon>Bacillati</taxon>
        <taxon>Actinomycetota</taxon>
        <taxon>Actinomycetes</taxon>
        <taxon>Micrococcales</taxon>
        <taxon>Microbacteriaceae</taxon>
        <taxon>Microbacterium</taxon>
    </lineage>
</organism>
<sequence length="91" mass="10576">MTHPYGVVFTRSARRALEVSLPESVAAAAFEFIVGPLAQNPRRVGKPLREPLAPLYSARRGEYRVLYRIEDDRLVIEVVTIEHRRDVYRRR</sequence>
<dbReference type="InterPro" id="IPR007712">
    <property type="entry name" value="RelE/ParE_toxin"/>
</dbReference>
<evidence type="ECO:0000313" key="4">
    <source>
        <dbReference type="Proteomes" id="UP001321481"/>
    </source>
</evidence>
<keyword evidence="4" id="KW-1185">Reference proteome</keyword>
<evidence type="ECO:0000256" key="1">
    <source>
        <dbReference type="ARBA" id="ARBA00006226"/>
    </source>
</evidence>
<comment type="caution">
    <text evidence="3">The sequence shown here is derived from an EMBL/GenBank/DDBJ whole genome shotgun (WGS) entry which is preliminary data.</text>
</comment>
<dbReference type="EMBL" id="JASJND010000001">
    <property type="protein sequence ID" value="MDJ1113442.1"/>
    <property type="molecule type" value="Genomic_DNA"/>
</dbReference>
<protein>
    <submittedName>
        <fullName evidence="3">Type II toxin-antitoxin system RelE/ParE family toxin</fullName>
    </submittedName>
</protein>